<dbReference type="KEGG" id="rba:RB6062"/>
<organism evidence="2 3">
    <name type="scientific">Rhodopirellula baltica (strain DSM 10527 / NCIMB 13988 / SH1)</name>
    <dbReference type="NCBI Taxonomy" id="243090"/>
    <lineage>
        <taxon>Bacteria</taxon>
        <taxon>Pseudomonadati</taxon>
        <taxon>Planctomycetota</taxon>
        <taxon>Planctomycetia</taxon>
        <taxon>Pirellulales</taxon>
        <taxon>Pirellulaceae</taxon>
        <taxon>Rhodopirellula</taxon>
    </lineage>
</organism>
<dbReference type="EMBL" id="BX294143">
    <property type="protein sequence ID" value="CAD74590.1"/>
    <property type="molecule type" value="Genomic_DNA"/>
</dbReference>
<name>Q7UQV6_RHOBA</name>
<evidence type="ECO:0000313" key="2">
    <source>
        <dbReference type="EMBL" id="CAD74590.1"/>
    </source>
</evidence>
<dbReference type="EnsemblBacteria" id="CAD74590">
    <property type="protein sequence ID" value="CAD74590"/>
    <property type="gene ID" value="RB6062"/>
</dbReference>
<feature type="region of interest" description="Disordered" evidence="1">
    <location>
        <begin position="1"/>
        <end position="26"/>
    </location>
</feature>
<dbReference type="AlphaFoldDB" id="Q7UQV6"/>
<accession>Q7UQV6</accession>
<proteinExistence type="predicted"/>
<keyword evidence="3" id="KW-1185">Reference proteome</keyword>
<protein>
    <submittedName>
        <fullName evidence="2">Uncharacterized protein</fullName>
    </submittedName>
</protein>
<dbReference type="InParanoid" id="Q7UQV6"/>
<evidence type="ECO:0000313" key="3">
    <source>
        <dbReference type="Proteomes" id="UP000001025"/>
    </source>
</evidence>
<dbReference type="Proteomes" id="UP000001025">
    <property type="component" value="Chromosome"/>
</dbReference>
<sequence length="57" mass="6531">MDGDETGLEPEVMMRSHRGERGDRSNQWAQILRPEGLSHHLTFARSEGPFTGRIRPQ</sequence>
<dbReference type="HOGENOM" id="CLU_2993700_0_0_0"/>
<gene>
    <name evidence="2" type="ordered locus">RB6062</name>
</gene>
<reference evidence="2 3" key="1">
    <citation type="journal article" date="2003" name="Proc. Natl. Acad. Sci. U.S.A.">
        <title>Complete genome sequence of the marine planctomycete Pirellula sp. strain 1.</title>
        <authorList>
            <person name="Gloeckner F.O."/>
            <person name="Kube M."/>
            <person name="Bauer M."/>
            <person name="Teeling H."/>
            <person name="Lombardot T."/>
            <person name="Ludwig W."/>
            <person name="Gade D."/>
            <person name="Beck A."/>
            <person name="Borzym K."/>
            <person name="Heitmann K."/>
            <person name="Rabus R."/>
            <person name="Schlesner H."/>
            <person name="Amann R."/>
            <person name="Reinhardt R."/>
        </authorList>
    </citation>
    <scope>NUCLEOTIDE SEQUENCE [LARGE SCALE GENOMIC DNA]</scope>
    <source>
        <strain evidence="3">DSM 10527 / NCIMB 13988 / SH1</strain>
    </source>
</reference>
<feature type="compositionally biased region" description="Basic and acidic residues" evidence="1">
    <location>
        <begin position="12"/>
        <end position="24"/>
    </location>
</feature>
<evidence type="ECO:0000256" key="1">
    <source>
        <dbReference type="SAM" id="MobiDB-lite"/>
    </source>
</evidence>